<accession>A0ABX2IGH7</accession>
<feature type="domain" description="RNB" evidence="1">
    <location>
        <begin position="235"/>
        <end position="515"/>
    </location>
</feature>
<keyword evidence="3" id="KW-1185">Reference proteome</keyword>
<dbReference type="InterPro" id="IPR012340">
    <property type="entry name" value="NA-bd_OB-fold"/>
</dbReference>
<evidence type="ECO:0000313" key="2">
    <source>
        <dbReference type="EMBL" id="NSL53441.1"/>
    </source>
</evidence>
<dbReference type="Proteomes" id="UP000778523">
    <property type="component" value="Unassembled WGS sequence"/>
</dbReference>
<evidence type="ECO:0000313" key="3">
    <source>
        <dbReference type="Proteomes" id="UP000778523"/>
    </source>
</evidence>
<dbReference type="EMBL" id="JABCSC020000001">
    <property type="protein sequence ID" value="NSL53441.1"/>
    <property type="molecule type" value="Genomic_DNA"/>
</dbReference>
<dbReference type="SUPFAM" id="SSF50249">
    <property type="entry name" value="Nucleic acid-binding proteins"/>
    <property type="match status" value="1"/>
</dbReference>
<comment type="caution">
    <text evidence="2">The sequence shown here is derived from an EMBL/GenBank/DDBJ whole genome shotgun (WGS) entry which is preliminary data.</text>
</comment>
<reference evidence="2 3" key="1">
    <citation type="submission" date="2020-06" db="EMBL/GenBank/DDBJ databases">
        <title>Draft genome of Uliginosibacterium sp. IMCC34675.</title>
        <authorList>
            <person name="Song J."/>
        </authorList>
    </citation>
    <scope>NUCLEOTIDE SEQUENCE [LARGE SCALE GENOMIC DNA]</scope>
    <source>
        <strain evidence="2 3">IMCC34675</strain>
    </source>
</reference>
<dbReference type="PANTHER" id="PTHR23355:SF9">
    <property type="entry name" value="DIS3-LIKE EXONUCLEASE 2"/>
    <property type="match status" value="1"/>
</dbReference>
<dbReference type="InterPro" id="IPR001900">
    <property type="entry name" value="RNase_II/R"/>
</dbReference>
<evidence type="ECO:0000259" key="1">
    <source>
        <dbReference type="SMART" id="SM00955"/>
    </source>
</evidence>
<dbReference type="RefSeq" id="WP_170019475.1">
    <property type="nucleotide sequence ID" value="NZ_JABCSC020000001.1"/>
</dbReference>
<dbReference type="SMART" id="SM00955">
    <property type="entry name" value="RNB"/>
    <property type="match status" value="1"/>
</dbReference>
<organism evidence="2 3">
    <name type="scientific">Uliginosibacterium aquaticum</name>
    <dbReference type="NCBI Taxonomy" id="2731212"/>
    <lineage>
        <taxon>Bacteria</taxon>
        <taxon>Pseudomonadati</taxon>
        <taxon>Pseudomonadota</taxon>
        <taxon>Betaproteobacteria</taxon>
        <taxon>Rhodocyclales</taxon>
        <taxon>Zoogloeaceae</taxon>
        <taxon>Uliginosibacterium</taxon>
    </lineage>
</organism>
<sequence length="641" mass="70247">MNVLFEEDGSFKTATILTDNDSSLQVETATGKRVKLKAANVLLRFASPSAADLLAQADVLTADMDTEFLWEMCGDDEFAFAEFAADYFGHTPSAVESSAVLVKLFASPIHFHRKGKGRFRKAPPEILAAALAGAEKKRLQQEQVERMKTELMAGTLPAEFPAMLQALLYKPDRNRLETKALEAAVDESGQSAPRLLLKAGALKSSHELHLGRFLFEYFPEGTAFPALAAPPLPEDLPLAPASAFSIDDATTTEIDDAFSLVPRAEGGWTVGIHIAAPGLGIRPGCPIDAVARKRLSTVYMPGNKITMLPDDVVSAYTLGEGQARPALSLYVEVNRDFSIAGMASRIERVHVSSNLRHHDIEPVFNENSLQAEALPDAPYMAELKTLWEFATVLEAGRGKPSANQNQMDFNYYVDWSQDTPDGPGHITIEQRKRGSPLDKLVAELMILANSSWGKLLHEAGLPAIYRIQAGGRVRMSTAAGPHEGLGVDNYAWSSSPLRRYVDLCNQWQLIAHLRGEAAPFAPGSAELAHAMSDFDATYSAYNEFQRGMERYWCLRWLRQAGVKETPAKVLRENILRLEEVPLVFKLHSLPAGVNAHERVQVGVDKVDLIDVELRGKYLATLAPLTTAEDGTDGEEEETPLA</sequence>
<dbReference type="Pfam" id="PF00773">
    <property type="entry name" value="RNB"/>
    <property type="match status" value="2"/>
</dbReference>
<name>A0ABX2IGH7_9RHOO</name>
<dbReference type="PANTHER" id="PTHR23355">
    <property type="entry name" value="RIBONUCLEASE"/>
    <property type="match status" value="1"/>
</dbReference>
<dbReference type="InterPro" id="IPR050180">
    <property type="entry name" value="RNR_Ribonuclease"/>
</dbReference>
<protein>
    <submittedName>
        <fullName evidence="2">RNB domain-containing ribonuclease</fullName>
    </submittedName>
</protein>
<gene>
    <name evidence="2" type="ORF">HJ583_000235</name>
</gene>
<proteinExistence type="predicted"/>